<dbReference type="Proteomes" id="UP001221413">
    <property type="component" value="Unassembled WGS sequence"/>
</dbReference>
<keyword evidence="7" id="KW-0539">Nucleus</keyword>
<evidence type="ECO:0000256" key="8">
    <source>
        <dbReference type="ARBA" id="ARBA00023306"/>
    </source>
</evidence>
<feature type="compositionally biased region" description="Low complexity" evidence="10">
    <location>
        <begin position="27"/>
        <end position="37"/>
    </location>
</feature>
<evidence type="ECO:0000313" key="11">
    <source>
        <dbReference type="EMBL" id="KAJ6260966.1"/>
    </source>
</evidence>
<feature type="region of interest" description="Disordered" evidence="10">
    <location>
        <begin position="1"/>
        <end position="48"/>
    </location>
</feature>
<dbReference type="PANTHER" id="PTHR15459">
    <property type="entry name" value="POLYAMINE-MODULATED FACTOR 1"/>
    <property type="match status" value="1"/>
</dbReference>
<keyword evidence="9" id="KW-0137">Centromere</keyword>
<gene>
    <name evidence="11" type="ORF">Dda_3629</name>
</gene>
<keyword evidence="5" id="KW-0498">Mitosis</keyword>
<feature type="compositionally biased region" description="Pro residues" evidence="10">
    <location>
        <begin position="17"/>
        <end position="26"/>
    </location>
</feature>
<keyword evidence="12" id="KW-1185">Reference proteome</keyword>
<dbReference type="InterPro" id="IPR007128">
    <property type="entry name" value="PMF1/Nnf1"/>
</dbReference>
<evidence type="ECO:0000313" key="12">
    <source>
        <dbReference type="Proteomes" id="UP001221413"/>
    </source>
</evidence>
<sequence>MTRTTRQSVGRGKPEEQMPPPPPPPSAGTTTTAATKPPAEESSDAAAAALQKRIRSPLLEKVFDRAVKASLSGVTLEAWNKCFPTPTAKRPEQMREVRKKFCDIYELNVRKNFEDIIATRKLLAALDNLDILIAEAQSRRSTYESTHPPHAHAPEPAPTAQPSSSPSTKQESSQISTKQESSQLSAKLESSQPAPPPPAPTPQPSQKEGNQEPQRDPDAPLPLHEFTPEDLYTSHLHPLLTLQSVRLTSLLTAQQSSIDDLIARRETQQSDLRALIATLEQRLAVVGEAAGGVKEILEMDDEMEGT</sequence>
<evidence type="ECO:0000256" key="6">
    <source>
        <dbReference type="ARBA" id="ARBA00022838"/>
    </source>
</evidence>
<keyword evidence="4" id="KW-0132">Cell division</keyword>
<keyword evidence="6" id="KW-0995">Kinetochore</keyword>
<evidence type="ECO:0000256" key="7">
    <source>
        <dbReference type="ARBA" id="ARBA00023242"/>
    </source>
</evidence>
<dbReference type="AlphaFoldDB" id="A0AAD6NIN3"/>
<feature type="region of interest" description="Disordered" evidence="10">
    <location>
        <begin position="140"/>
        <end position="226"/>
    </location>
</feature>
<feature type="compositionally biased region" description="Pro residues" evidence="10">
    <location>
        <begin position="193"/>
        <end position="203"/>
    </location>
</feature>
<organism evidence="11 12">
    <name type="scientific">Drechslerella dactyloides</name>
    <name type="common">Nematode-trapping fungus</name>
    <name type="synonym">Arthrobotrys dactyloides</name>
    <dbReference type="NCBI Taxonomy" id="74499"/>
    <lineage>
        <taxon>Eukaryota</taxon>
        <taxon>Fungi</taxon>
        <taxon>Dikarya</taxon>
        <taxon>Ascomycota</taxon>
        <taxon>Pezizomycotina</taxon>
        <taxon>Orbiliomycetes</taxon>
        <taxon>Orbiliales</taxon>
        <taxon>Orbiliaceae</taxon>
        <taxon>Drechslerella</taxon>
    </lineage>
</organism>
<protein>
    <submittedName>
        <fullName evidence="11">Uncharacterized protein</fullName>
    </submittedName>
</protein>
<feature type="compositionally biased region" description="Polar residues" evidence="10">
    <location>
        <begin position="177"/>
        <end position="189"/>
    </location>
</feature>
<dbReference type="PANTHER" id="PTHR15459:SF3">
    <property type="entry name" value="POLYAMINE-MODULATED FACTOR 1"/>
    <property type="match status" value="1"/>
</dbReference>
<keyword evidence="8" id="KW-0131">Cell cycle</keyword>
<comment type="subcellular location">
    <subcellularLocation>
        <location evidence="2">Chromosome</location>
        <location evidence="2">Centromere</location>
        <location evidence="2">Kinetochore</location>
    </subcellularLocation>
    <subcellularLocation>
        <location evidence="1">Nucleus</location>
    </subcellularLocation>
</comment>
<dbReference type="GO" id="GO:0000444">
    <property type="term" value="C:MIS12/MIND type complex"/>
    <property type="evidence" value="ECO:0007669"/>
    <property type="project" value="InterPro"/>
</dbReference>
<evidence type="ECO:0000256" key="4">
    <source>
        <dbReference type="ARBA" id="ARBA00022618"/>
    </source>
</evidence>
<evidence type="ECO:0000256" key="10">
    <source>
        <dbReference type="SAM" id="MobiDB-lite"/>
    </source>
</evidence>
<dbReference type="GO" id="GO:0005634">
    <property type="term" value="C:nucleus"/>
    <property type="evidence" value="ECO:0007669"/>
    <property type="project" value="UniProtKB-SubCell"/>
</dbReference>
<evidence type="ECO:0000256" key="1">
    <source>
        <dbReference type="ARBA" id="ARBA00004123"/>
    </source>
</evidence>
<dbReference type="GO" id="GO:0051301">
    <property type="term" value="P:cell division"/>
    <property type="evidence" value="ECO:0007669"/>
    <property type="project" value="UniProtKB-KW"/>
</dbReference>
<feature type="compositionally biased region" description="Basic and acidic residues" evidence="10">
    <location>
        <begin position="209"/>
        <end position="218"/>
    </location>
</feature>
<evidence type="ECO:0000256" key="3">
    <source>
        <dbReference type="ARBA" id="ARBA00022454"/>
    </source>
</evidence>
<feature type="compositionally biased region" description="Low complexity" evidence="10">
    <location>
        <begin position="158"/>
        <end position="176"/>
    </location>
</feature>
<accession>A0AAD6NIN3</accession>
<evidence type="ECO:0000256" key="2">
    <source>
        <dbReference type="ARBA" id="ARBA00004629"/>
    </source>
</evidence>
<keyword evidence="3" id="KW-0158">Chromosome</keyword>
<dbReference type="EMBL" id="JAQGDS010000004">
    <property type="protein sequence ID" value="KAJ6260966.1"/>
    <property type="molecule type" value="Genomic_DNA"/>
</dbReference>
<comment type="caution">
    <text evidence="11">The sequence shown here is derived from an EMBL/GenBank/DDBJ whole genome shotgun (WGS) entry which is preliminary data.</text>
</comment>
<evidence type="ECO:0000256" key="5">
    <source>
        <dbReference type="ARBA" id="ARBA00022776"/>
    </source>
</evidence>
<dbReference type="GO" id="GO:0007059">
    <property type="term" value="P:chromosome segregation"/>
    <property type="evidence" value="ECO:0007669"/>
    <property type="project" value="TreeGrafter"/>
</dbReference>
<proteinExistence type="predicted"/>
<evidence type="ECO:0000256" key="9">
    <source>
        <dbReference type="ARBA" id="ARBA00023328"/>
    </source>
</evidence>
<name>A0AAD6NIN3_DREDA</name>
<dbReference type="Pfam" id="PF03980">
    <property type="entry name" value="Nnf1"/>
    <property type="match status" value="1"/>
</dbReference>
<reference evidence="11" key="1">
    <citation type="submission" date="2023-01" db="EMBL/GenBank/DDBJ databases">
        <title>The chitinases involved in constricting ring structure development in the nematode-trapping fungus Drechslerella dactyloides.</title>
        <authorList>
            <person name="Wang R."/>
            <person name="Zhang L."/>
            <person name="Tang P."/>
            <person name="Li S."/>
            <person name="Liang L."/>
        </authorList>
    </citation>
    <scope>NUCLEOTIDE SEQUENCE</scope>
    <source>
        <strain evidence="11">YMF1.00031</strain>
    </source>
</reference>